<protein>
    <recommendedName>
        <fullName evidence="9">POTRA domain-containing protein</fullName>
    </recommendedName>
</protein>
<gene>
    <name evidence="10" type="ORF">AXF42_Ash017509</name>
</gene>
<dbReference type="Pfam" id="PF07244">
    <property type="entry name" value="POTRA"/>
    <property type="match status" value="1"/>
</dbReference>
<dbReference type="GO" id="GO:0005741">
    <property type="term" value="C:mitochondrial outer membrane"/>
    <property type="evidence" value="ECO:0007669"/>
    <property type="project" value="UniProtKB-SubCell"/>
</dbReference>
<evidence type="ECO:0000313" key="10">
    <source>
        <dbReference type="EMBL" id="PKA49970.1"/>
    </source>
</evidence>
<dbReference type="AlphaFoldDB" id="A0A2I0A362"/>
<dbReference type="Gene3D" id="2.40.160.50">
    <property type="entry name" value="membrane protein fhac: a member of the omp85/tpsb transporter family"/>
    <property type="match status" value="1"/>
</dbReference>
<evidence type="ECO:0000256" key="5">
    <source>
        <dbReference type="ARBA" id="ARBA00022805"/>
    </source>
</evidence>
<evidence type="ECO:0000259" key="9">
    <source>
        <dbReference type="PROSITE" id="PS51779"/>
    </source>
</evidence>
<dbReference type="Pfam" id="PF01103">
    <property type="entry name" value="Omp85"/>
    <property type="match status" value="2"/>
</dbReference>
<evidence type="ECO:0000256" key="7">
    <source>
        <dbReference type="ARBA" id="ARBA00024013"/>
    </source>
</evidence>
<keyword evidence="4" id="KW-0812">Transmembrane</keyword>
<dbReference type="Gene3D" id="3.10.20.310">
    <property type="entry name" value="membrane protein fhac"/>
    <property type="match status" value="1"/>
</dbReference>
<dbReference type="Proteomes" id="UP000236161">
    <property type="component" value="Unassembled WGS sequence"/>
</dbReference>
<keyword evidence="6" id="KW-0472">Membrane</keyword>
<organism evidence="10 11">
    <name type="scientific">Apostasia shenzhenica</name>
    <dbReference type="NCBI Taxonomy" id="1088818"/>
    <lineage>
        <taxon>Eukaryota</taxon>
        <taxon>Viridiplantae</taxon>
        <taxon>Streptophyta</taxon>
        <taxon>Embryophyta</taxon>
        <taxon>Tracheophyta</taxon>
        <taxon>Spermatophyta</taxon>
        <taxon>Magnoliopsida</taxon>
        <taxon>Liliopsida</taxon>
        <taxon>Asparagales</taxon>
        <taxon>Orchidaceae</taxon>
        <taxon>Apostasioideae</taxon>
        <taxon>Apostasia</taxon>
    </lineage>
</organism>
<evidence type="ECO:0000256" key="1">
    <source>
        <dbReference type="ARBA" id="ARBA00004374"/>
    </source>
</evidence>
<keyword evidence="3" id="KW-1134">Transmembrane beta strand</keyword>
<dbReference type="InterPro" id="IPR034746">
    <property type="entry name" value="POTRA"/>
</dbReference>
<sequence length="577" mass="63551">MASVVAGDGNSIRDEGELEDSYNNGNGGDADEEEDAGEEDDFDEDEIGSGGRRLSDRERMSSLLRRLSKGPMRLHVHDVIIRGNTKTKDSLIEAEVLQLFRSATSMQELLQAASAANARLQRLDIFDSVSIVLDAGPPELPGTANIIIEVAEPRNPLSADIGIYTRPETRGWSFEGLVKLKNIFGYGDIWNAAGAYGWDQAIEMSTGLSLPRFKAFSTPLSARLSLLTHDWLKFSSYKERQLGLSFGLVSTMRHDLIYNLTWRHLTDPTYMASKSVKRQLGHSLLSTVKYTYKLDQRDSSIRPTSGYAFLSMSQICGLGPDSNLLRYMRQTQPIHQLHHHLAILCMIPSTCPYAHCNSPFVKPFASTCSALEAMYAPEFDLRLAIPLGFFNTALNFGFAAGVIMPWGNGLKNSTTRLPDRFHLSGNTSPLCLLGGPTSLFGFKSRGLGPSEIRRFIPSKPDGSDGSPANPDRDALGGDLAITAFADLSFDLPLRVLRDSGIHGHAFIAAGNVTELLQGSLKDFSIRRFAQEFRSSAGCGVVVPTKLFRMEVNYCYILRQFEHDKGKTGIQFCFSPPS</sequence>
<dbReference type="OrthoDB" id="1724197at2759"/>
<evidence type="ECO:0000256" key="3">
    <source>
        <dbReference type="ARBA" id="ARBA00022452"/>
    </source>
</evidence>
<evidence type="ECO:0000256" key="8">
    <source>
        <dbReference type="SAM" id="MobiDB-lite"/>
    </source>
</evidence>
<dbReference type="STRING" id="1088818.A0A2I0A362"/>
<dbReference type="InterPro" id="IPR000184">
    <property type="entry name" value="Bac_surfAg_D15"/>
</dbReference>
<dbReference type="InterPro" id="IPR010827">
    <property type="entry name" value="BamA/TamA_POTRA"/>
</dbReference>
<dbReference type="GO" id="GO:0009707">
    <property type="term" value="C:chloroplast outer membrane"/>
    <property type="evidence" value="ECO:0007669"/>
    <property type="project" value="UniProtKB-SubCell"/>
</dbReference>
<dbReference type="FunFam" id="3.10.20.310:FF:000016">
    <property type="entry name" value="Outer membrane OMP85 family protein"/>
    <property type="match status" value="1"/>
</dbReference>
<proteinExistence type="inferred from homology"/>
<dbReference type="EMBL" id="KZ452035">
    <property type="protein sequence ID" value="PKA49970.1"/>
    <property type="molecule type" value="Genomic_DNA"/>
</dbReference>
<comment type="subcellular location">
    <subcellularLocation>
        <location evidence="1">Mitochondrion outer membrane</location>
        <topology evidence="1">Multi-pass membrane protein</topology>
    </subcellularLocation>
    <subcellularLocation>
        <location evidence="7">Plastid</location>
        <location evidence="7">Chloroplast outer membrane</location>
    </subcellularLocation>
</comment>
<dbReference type="PANTHER" id="PTHR12815">
    <property type="entry name" value="SORTING AND ASSEMBLY MACHINERY SAMM50 PROTEIN FAMILY MEMBER"/>
    <property type="match status" value="1"/>
</dbReference>
<evidence type="ECO:0000256" key="6">
    <source>
        <dbReference type="ARBA" id="ARBA00023136"/>
    </source>
</evidence>
<accession>A0A2I0A362</accession>
<keyword evidence="11" id="KW-1185">Reference proteome</keyword>
<name>A0A2I0A362_9ASPA</name>
<reference evidence="10 11" key="1">
    <citation type="journal article" date="2017" name="Nature">
        <title>The Apostasia genome and the evolution of orchids.</title>
        <authorList>
            <person name="Zhang G.Q."/>
            <person name="Liu K.W."/>
            <person name="Li Z."/>
            <person name="Lohaus R."/>
            <person name="Hsiao Y.Y."/>
            <person name="Niu S.C."/>
            <person name="Wang J.Y."/>
            <person name="Lin Y.C."/>
            <person name="Xu Q."/>
            <person name="Chen L.J."/>
            <person name="Yoshida K."/>
            <person name="Fujiwara S."/>
            <person name="Wang Z.W."/>
            <person name="Zhang Y.Q."/>
            <person name="Mitsuda N."/>
            <person name="Wang M."/>
            <person name="Liu G.H."/>
            <person name="Pecoraro L."/>
            <person name="Huang H.X."/>
            <person name="Xiao X.J."/>
            <person name="Lin M."/>
            <person name="Wu X.Y."/>
            <person name="Wu W.L."/>
            <person name="Chen Y.Y."/>
            <person name="Chang S.B."/>
            <person name="Sakamoto S."/>
            <person name="Ohme-Takagi M."/>
            <person name="Yagi M."/>
            <person name="Zeng S.J."/>
            <person name="Shen C.Y."/>
            <person name="Yeh C.M."/>
            <person name="Luo Y.B."/>
            <person name="Tsai W.C."/>
            <person name="Van de Peer Y."/>
            <person name="Liu Z.J."/>
        </authorList>
    </citation>
    <scope>NUCLEOTIDE SEQUENCE [LARGE SCALE GENOMIC DNA]</scope>
    <source>
        <strain evidence="11">cv. Shenzhen</strain>
        <tissue evidence="10">Stem</tissue>
    </source>
</reference>
<evidence type="ECO:0000313" key="11">
    <source>
        <dbReference type="Proteomes" id="UP000236161"/>
    </source>
</evidence>
<dbReference type="PANTHER" id="PTHR12815:SF18">
    <property type="entry name" value="SORTING AND ASSEMBLY MACHINERY COMPONENT 50 HOMOLOG"/>
    <property type="match status" value="1"/>
</dbReference>
<feature type="domain" description="POTRA" evidence="9">
    <location>
        <begin position="74"/>
        <end position="153"/>
    </location>
</feature>
<evidence type="ECO:0000256" key="2">
    <source>
        <dbReference type="ARBA" id="ARBA00010913"/>
    </source>
</evidence>
<dbReference type="InterPro" id="IPR039910">
    <property type="entry name" value="D15-like"/>
</dbReference>
<keyword evidence="5" id="KW-0934">Plastid</keyword>
<comment type="similarity">
    <text evidence="2">Belongs to the SAM50/omp85 family.</text>
</comment>
<evidence type="ECO:0000256" key="4">
    <source>
        <dbReference type="ARBA" id="ARBA00022692"/>
    </source>
</evidence>
<dbReference type="PROSITE" id="PS51779">
    <property type="entry name" value="POTRA"/>
    <property type="match status" value="1"/>
</dbReference>
<feature type="compositionally biased region" description="Acidic residues" evidence="8">
    <location>
        <begin position="29"/>
        <end position="47"/>
    </location>
</feature>
<keyword evidence="5" id="KW-1002">Plastid outer membrane</keyword>
<feature type="region of interest" description="Disordered" evidence="8">
    <location>
        <begin position="1"/>
        <end position="56"/>
    </location>
</feature>